<feature type="region of interest" description="Disordered" evidence="1">
    <location>
        <begin position="565"/>
        <end position="615"/>
    </location>
</feature>
<dbReference type="Pfam" id="PF12114">
    <property type="entry name" value="Period_C"/>
    <property type="match status" value="1"/>
</dbReference>
<name>A0ABY7EXI1_MYAAR</name>
<dbReference type="SUPFAM" id="SSF55785">
    <property type="entry name" value="PYP-like sensor domain (PAS domain)"/>
    <property type="match status" value="1"/>
</dbReference>
<organism evidence="3 4">
    <name type="scientific">Mya arenaria</name>
    <name type="common">Soft-shell clam</name>
    <dbReference type="NCBI Taxonomy" id="6604"/>
    <lineage>
        <taxon>Eukaryota</taxon>
        <taxon>Metazoa</taxon>
        <taxon>Spiralia</taxon>
        <taxon>Lophotrochozoa</taxon>
        <taxon>Mollusca</taxon>
        <taxon>Bivalvia</taxon>
        <taxon>Autobranchia</taxon>
        <taxon>Heteroconchia</taxon>
        <taxon>Euheterodonta</taxon>
        <taxon>Imparidentia</taxon>
        <taxon>Neoheterodontei</taxon>
        <taxon>Myida</taxon>
        <taxon>Myoidea</taxon>
        <taxon>Myidae</taxon>
        <taxon>Mya</taxon>
    </lineage>
</organism>
<feature type="compositionally biased region" description="Polar residues" evidence="1">
    <location>
        <begin position="565"/>
        <end position="586"/>
    </location>
</feature>
<dbReference type="Proteomes" id="UP001164746">
    <property type="component" value="Chromosome 9"/>
</dbReference>
<feature type="compositionally biased region" description="Low complexity" evidence="1">
    <location>
        <begin position="600"/>
        <end position="611"/>
    </location>
</feature>
<gene>
    <name evidence="3" type="ORF">MAR_004155</name>
</gene>
<protein>
    <recommendedName>
        <fullName evidence="2">Period circadian-like C-terminal domain-containing protein</fullName>
    </recommendedName>
</protein>
<evidence type="ECO:0000313" key="4">
    <source>
        <dbReference type="Proteomes" id="UP001164746"/>
    </source>
</evidence>
<feature type="region of interest" description="Disordered" evidence="1">
    <location>
        <begin position="1"/>
        <end position="64"/>
    </location>
</feature>
<feature type="domain" description="Period circadian-like C-terminal" evidence="2">
    <location>
        <begin position="554"/>
        <end position="696"/>
    </location>
</feature>
<proteinExistence type="predicted"/>
<dbReference type="EMBL" id="CP111020">
    <property type="protein sequence ID" value="WAR14050.1"/>
    <property type="molecule type" value="Genomic_DNA"/>
</dbReference>
<keyword evidence="4" id="KW-1185">Reference proteome</keyword>
<sequence>MDGPQNSPVAPMRTGYTKREHLETQPGIQSELEGEEKPNDSSSLSSSVMPHKDMKRSKNEKKERVKQYLKELKTMVQPDGRGGTLSALQQVLTNMRKMKGMELAKTEKMVQQPSDTDEIIIYLTACDNMVRGTSNNLQTVLGYNRDHWAGRSLDNFLHRADIATYRSILKKSEESLLDHVHMLPDVTTFETRQTLFCSFCHIGANDSFERRAIQEWSYANPGKEWLLHNPVESIYLEEDSESSLKKGPRQSHVAIAEENNQVSLVESSSSEVNFKKDTLLSVDPDKQGLHGTGILFKENAILRAYEQLSYTSCIKKSFSKSDICPISSEEYDFDIRVPKPPSFGSSTKSRAGGQTRVTNLGLPIPRHQLNSYLMQQGNMLGSKSRPCRKQQEKIKSELASSDTSSMEETMSSFYVLETTGDSVRQDQEQDYLIFGSEPNNLCSCVESVCCRGLAINDHGITKAYKRYNKKGNKKGKKKEKLSKDLAVRTKNNSMQTEQNFTMEVDDNENDHEADCGPDRCQATKDVLELPFNESTDKSSKCGSCCSNKSEEGFLQCDMSVDSGNSLNASDITPSDQRSNNENGSSLKESDADAMSKKSDSSSCDKQTSSSDSESDIQNKCYDDIFKSLFTDLSICFRQWHSDMVPWLVNVDFDDKLQMNYHMGTQDQERVLQHDRTQLEALVEPELVQAQLRALMEEVGSNIDFGSVMLGDDPSPMVTEFD</sequence>
<dbReference type="Gene3D" id="3.30.450.20">
    <property type="entry name" value="PAS domain"/>
    <property type="match status" value="1"/>
</dbReference>
<dbReference type="InterPro" id="IPR022728">
    <property type="entry name" value="Period_circadian-like_C"/>
</dbReference>
<evidence type="ECO:0000256" key="1">
    <source>
        <dbReference type="SAM" id="MobiDB-lite"/>
    </source>
</evidence>
<evidence type="ECO:0000313" key="3">
    <source>
        <dbReference type="EMBL" id="WAR14050.1"/>
    </source>
</evidence>
<reference evidence="3" key="1">
    <citation type="submission" date="2022-11" db="EMBL/GenBank/DDBJ databases">
        <title>Centuries of genome instability and evolution in soft-shell clam transmissible cancer (bioRxiv).</title>
        <authorList>
            <person name="Hart S.F.M."/>
            <person name="Yonemitsu M.A."/>
            <person name="Giersch R.M."/>
            <person name="Beal B.F."/>
            <person name="Arriagada G."/>
            <person name="Davis B.W."/>
            <person name="Ostrander E.A."/>
            <person name="Goff S.P."/>
            <person name="Metzger M.J."/>
        </authorList>
    </citation>
    <scope>NUCLEOTIDE SEQUENCE</scope>
    <source>
        <strain evidence="3">MELC-2E11</strain>
        <tissue evidence="3">Siphon/mantle</tissue>
    </source>
</reference>
<accession>A0ABY7EXI1</accession>
<feature type="compositionally biased region" description="Basic and acidic residues" evidence="1">
    <location>
        <begin position="50"/>
        <end position="64"/>
    </location>
</feature>
<dbReference type="InterPro" id="IPR035965">
    <property type="entry name" value="PAS-like_dom_sf"/>
</dbReference>
<feature type="compositionally biased region" description="Basic and acidic residues" evidence="1">
    <location>
        <begin position="587"/>
        <end position="599"/>
    </location>
</feature>
<evidence type="ECO:0000259" key="2">
    <source>
        <dbReference type="Pfam" id="PF12114"/>
    </source>
</evidence>